<dbReference type="EC" id="5.6.2.4" evidence="12"/>
<keyword evidence="2 14" id="KW-0547">Nucleotide-binding</keyword>
<keyword evidence="19" id="KW-1185">Reference proteome</keyword>
<dbReference type="InterPro" id="IPR011335">
    <property type="entry name" value="Restrct_endonuc-II-like"/>
</dbReference>
<dbReference type="CDD" id="cd17932">
    <property type="entry name" value="DEXQc_UvrD"/>
    <property type="match status" value="1"/>
</dbReference>
<comment type="catalytic activity">
    <reaction evidence="11">
        <text>Couples ATP hydrolysis with the unwinding of duplex DNA by translocating in the 3'-5' direction.</text>
        <dbReference type="EC" id="5.6.2.4"/>
    </reaction>
</comment>
<keyword evidence="3" id="KW-0227">DNA damage</keyword>
<evidence type="ECO:0000256" key="3">
    <source>
        <dbReference type="ARBA" id="ARBA00022763"/>
    </source>
</evidence>
<reference evidence="18 19" key="1">
    <citation type="submission" date="2021-03" db="EMBL/GenBank/DDBJ databases">
        <title>Sequencing the genomes of 1000 actinobacteria strains.</title>
        <authorList>
            <person name="Klenk H.-P."/>
        </authorList>
    </citation>
    <scope>NUCLEOTIDE SEQUENCE [LARGE SCALE GENOMIC DNA]</scope>
    <source>
        <strain evidence="18 19">DSM 45256</strain>
    </source>
</reference>
<evidence type="ECO:0000313" key="18">
    <source>
        <dbReference type="EMBL" id="MBP2370754.1"/>
    </source>
</evidence>
<dbReference type="Gene3D" id="3.90.320.10">
    <property type="match status" value="1"/>
</dbReference>
<dbReference type="InterPro" id="IPR027417">
    <property type="entry name" value="P-loop_NTPase"/>
</dbReference>
<dbReference type="SUPFAM" id="SSF52980">
    <property type="entry name" value="Restriction endonuclease-like"/>
    <property type="match status" value="1"/>
</dbReference>
<dbReference type="RefSeq" id="WP_210034257.1">
    <property type="nucleotide sequence ID" value="NZ_JAGINU010000001.1"/>
</dbReference>
<evidence type="ECO:0000256" key="2">
    <source>
        <dbReference type="ARBA" id="ARBA00022741"/>
    </source>
</evidence>
<keyword evidence="10" id="KW-0413">Isomerase</keyword>
<evidence type="ECO:0000256" key="9">
    <source>
        <dbReference type="ARBA" id="ARBA00023204"/>
    </source>
</evidence>
<accession>A0ABS4W3I9</accession>
<evidence type="ECO:0000256" key="4">
    <source>
        <dbReference type="ARBA" id="ARBA00022801"/>
    </source>
</evidence>
<evidence type="ECO:0000256" key="11">
    <source>
        <dbReference type="ARBA" id="ARBA00034617"/>
    </source>
</evidence>
<evidence type="ECO:0000256" key="5">
    <source>
        <dbReference type="ARBA" id="ARBA00022806"/>
    </source>
</evidence>
<evidence type="ECO:0000256" key="12">
    <source>
        <dbReference type="ARBA" id="ARBA00034808"/>
    </source>
</evidence>
<dbReference type="InterPro" id="IPR000212">
    <property type="entry name" value="DNA_helicase_UvrD/REP"/>
</dbReference>
<feature type="compositionally biased region" description="Low complexity" evidence="15">
    <location>
        <begin position="894"/>
        <end position="934"/>
    </location>
</feature>
<keyword evidence="4 14" id="KW-0378">Hydrolase</keyword>
<organism evidence="18 19">
    <name type="scientific">Pseudonocardia parietis</name>
    <dbReference type="NCBI Taxonomy" id="570936"/>
    <lineage>
        <taxon>Bacteria</taxon>
        <taxon>Bacillati</taxon>
        <taxon>Actinomycetota</taxon>
        <taxon>Actinomycetes</taxon>
        <taxon>Pseudonocardiales</taxon>
        <taxon>Pseudonocardiaceae</taxon>
        <taxon>Pseudonocardia</taxon>
    </lineage>
</organism>
<evidence type="ECO:0000259" key="17">
    <source>
        <dbReference type="PROSITE" id="PS51217"/>
    </source>
</evidence>
<dbReference type="GO" id="GO:0016787">
    <property type="term" value="F:hydrolase activity"/>
    <property type="evidence" value="ECO:0007669"/>
    <property type="project" value="UniProtKB-KW"/>
</dbReference>
<dbReference type="PANTHER" id="PTHR11070">
    <property type="entry name" value="UVRD / RECB / PCRA DNA HELICASE FAMILY MEMBER"/>
    <property type="match status" value="1"/>
</dbReference>
<keyword evidence="5 14" id="KW-0347">Helicase</keyword>
<keyword evidence="7 14" id="KW-0067">ATP-binding</keyword>
<dbReference type="Pfam" id="PF13361">
    <property type="entry name" value="UvrD_C"/>
    <property type="match status" value="2"/>
</dbReference>
<dbReference type="Proteomes" id="UP001519295">
    <property type="component" value="Unassembled WGS sequence"/>
</dbReference>
<evidence type="ECO:0000259" key="16">
    <source>
        <dbReference type="PROSITE" id="PS51198"/>
    </source>
</evidence>
<feature type="domain" description="UvrD-like helicase ATP-binding" evidence="16">
    <location>
        <begin position="15"/>
        <end position="366"/>
    </location>
</feature>
<dbReference type="Gene3D" id="1.10.486.10">
    <property type="entry name" value="PCRA, domain 4"/>
    <property type="match status" value="1"/>
</dbReference>
<dbReference type="Pfam" id="PF00580">
    <property type="entry name" value="UvrD-helicase"/>
    <property type="match status" value="1"/>
</dbReference>
<feature type="domain" description="UvrD-like helicase C-terminal" evidence="17">
    <location>
        <begin position="367"/>
        <end position="679"/>
    </location>
</feature>
<dbReference type="InterPro" id="IPR014017">
    <property type="entry name" value="DNA_helicase_UvrD-like_C"/>
</dbReference>
<dbReference type="Gene3D" id="3.40.50.300">
    <property type="entry name" value="P-loop containing nucleotide triphosphate hydrolases"/>
    <property type="match status" value="4"/>
</dbReference>
<comment type="caution">
    <text evidence="18">The sequence shown here is derived from an EMBL/GenBank/DDBJ whole genome shotgun (WGS) entry which is preliminary data.</text>
</comment>
<evidence type="ECO:0000256" key="15">
    <source>
        <dbReference type="SAM" id="MobiDB-lite"/>
    </source>
</evidence>
<keyword evidence="9" id="KW-0234">DNA repair</keyword>
<feature type="region of interest" description="Disordered" evidence="15">
    <location>
        <begin position="706"/>
        <end position="736"/>
    </location>
</feature>
<feature type="binding site" evidence="14">
    <location>
        <begin position="36"/>
        <end position="43"/>
    </location>
    <ligand>
        <name>ATP</name>
        <dbReference type="ChEBI" id="CHEBI:30616"/>
    </ligand>
</feature>
<evidence type="ECO:0000256" key="10">
    <source>
        <dbReference type="ARBA" id="ARBA00023235"/>
    </source>
</evidence>
<evidence type="ECO:0000256" key="8">
    <source>
        <dbReference type="ARBA" id="ARBA00023125"/>
    </source>
</evidence>
<sequence>MDPTPVELATALGLHPPTEEQAAVIAAPAGPALVVAGAGAGKTETMAARVVWLVATGRVLPEQVLGLTFTRKAAQQLGTRVRSRLRRLAGARLLDDLDPTGARKAALLAGEPTVSTYHAYAGRLVGEHALRLPAEPANRLLSPTAAWQLAHRVVSTWAADLEIDRVPATVTGYLLAIAGELGEHLVEPADVERLTARMLPVLEHAPPGKRQRAEPSAGYKARIAGQRMRLELLPLVAEFARRKQAEQAMDFSDQMALAARIAEADPEVGRIERGQYRAVLLDEYQDTGHAQRVLLRALFGVPPGLAPDPGPEPEHRSVTAVGDPCQSIYGWRGASAGNLARFRTDFPAHRGDPAPVHGLLTSFRNPAEVLALANRVSEPLRTAPGSVRVGELRPLDGAGPGDVRAALLADVAAEVDWVADGVASRWHAGVEDGGDPPTAAVLVRRRSDMDALAAALRDRRVPVEVVGLGGLLSTPEVRDLVSALRVVTDPLAGPSAVRLLTGPRWRLGIADLAALWQRARELVPARPARSGPLSASDLALGALPGEQAEQAGLVDALDDPGAPDRYSPAGFDRIRRIGRELSQLRARAAAPLTDLVADVERTLLLDVETTSRPGPTGRAHLDAFADVVADFASGADVPSLPALLDYLDTAEQAEEGLTPGEVEVAPDRVQILTVHAAKGLEWEVVAVPHLVAQVFPGRKMSGSWLKDPSDLPVPLRGDADDLPGLDLPPPGADRKQVENALDDHDDALDERRLAEERRLFYVALTRAERTLLVSGHRWPATGERPKEPSVFLTELAEILSGPGGSEVGELEVWAPPPEADTGNPALGVERTATWPPDPFGDRADDVRAGADLVRDALRARKPKRTRPARRAGADQLALDLPGPAPEPAAPEPAAPESTASGPTVSGSAAPGSTASGPAAPGSTASGPTGSGSTAEPGIVDGEGDPEGWAADVDVLLAERAAAADRPTVALPGRLSVSRLVELADDPDALAVRLRRPVPMPPNPHARRGTAFHAWLEQRFGAERLLDIDELPGAADESITSESDAAELAELQAAFEASEWADRMPVDVEVSFETVLAGVAVRGRMDAVFTDPDGGWTVVDWKTGSPPGADREHSVGVQLAAYRLAWAALQGVSPDRVRAAFHYVREGVTLRPADLLDADGLHALVAGVPAA</sequence>
<gene>
    <name evidence="18" type="ORF">JOF36_006450</name>
</gene>
<proteinExistence type="predicted"/>
<dbReference type="GO" id="GO:0003678">
    <property type="term" value="F:DNA helicase activity"/>
    <property type="evidence" value="ECO:0007669"/>
    <property type="project" value="UniProtKB-EC"/>
</dbReference>
<evidence type="ECO:0000256" key="1">
    <source>
        <dbReference type="ARBA" id="ARBA00022722"/>
    </source>
</evidence>
<dbReference type="Pfam" id="PF12705">
    <property type="entry name" value="PDDEXK_1"/>
    <property type="match status" value="1"/>
</dbReference>
<protein>
    <recommendedName>
        <fullName evidence="12">DNA 3'-5' helicase</fullName>
        <ecNumber evidence="12">5.6.2.4</ecNumber>
    </recommendedName>
</protein>
<keyword evidence="6" id="KW-0269">Exonuclease</keyword>
<evidence type="ECO:0000313" key="19">
    <source>
        <dbReference type="Proteomes" id="UP001519295"/>
    </source>
</evidence>
<dbReference type="PROSITE" id="PS51198">
    <property type="entry name" value="UVRD_HELICASE_ATP_BIND"/>
    <property type="match status" value="1"/>
</dbReference>
<feature type="compositionally biased region" description="Basic residues" evidence="15">
    <location>
        <begin position="859"/>
        <end position="869"/>
    </location>
</feature>
<keyword evidence="8" id="KW-0238">DNA-binding</keyword>
<dbReference type="PANTHER" id="PTHR11070:SF55">
    <property type="entry name" value="DNA 3'-5' HELICASE"/>
    <property type="match status" value="1"/>
</dbReference>
<name>A0ABS4W3I9_9PSEU</name>
<comment type="catalytic activity">
    <reaction evidence="13">
        <text>ATP + H2O = ADP + phosphate + H(+)</text>
        <dbReference type="Rhea" id="RHEA:13065"/>
        <dbReference type="ChEBI" id="CHEBI:15377"/>
        <dbReference type="ChEBI" id="CHEBI:15378"/>
        <dbReference type="ChEBI" id="CHEBI:30616"/>
        <dbReference type="ChEBI" id="CHEBI:43474"/>
        <dbReference type="ChEBI" id="CHEBI:456216"/>
        <dbReference type="EC" id="5.6.2.4"/>
    </reaction>
</comment>
<evidence type="ECO:0000256" key="7">
    <source>
        <dbReference type="ARBA" id="ARBA00022840"/>
    </source>
</evidence>
<evidence type="ECO:0000256" key="6">
    <source>
        <dbReference type="ARBA" id="ARBA00022839"/>
    </source>
</evidence>
<dbReference type="InterPro" id="IPR011604">
    <property type="entry name" value="PDDEXK-like_dom_sf"/>
</dbReference>
<feature type="region of interest" description="Disordered" evidence="15">
    <location>
        <begin position="855"/>
        <end position="946"/>
    </location>
</feature>
<keyword evidence="1" id="KW-0540">Nuclease</keyword>
<dbReference type="InterPro" id="IPR038726">
    <property type="entry name" value="PDDEXK_AddAB-type"/>
</dbReference>
<evidence type="ECO:0000256" key="14">
    <source>
        <dbReference type="PROSITE-ProRule" id="PRU00560"/>
    </source>
</evidence>
<dbReference type="InterPro" id="IPR014016">
    <property type="entry name" value="UvrD-like_ATP-bd"/>
</dbReference>
<feature type="compositionally biased region" description="Pro residues" evidence="15">
    <location>
        <begin position="882"/>
        <end position="893"/>
    </location>
</feature>
<dbReference type="EMBL" id="JAGINU010000001">
    <property type="protein sequence ID" value="MBP2370754.1"/>
    <property type="molecule type" value="Genomic_DNA"/>
</dbReference>
<dbReference type="SUPFAM" id="SSF52540">
    <property type="entry name" value="P-loop containing nucleoside triphosphate hydrolases"/>
    <property type="match status" value="1"/>
</dbReference>
<dbReference type="PROSITE" id="PS51217">
    <property type="entry name" value="UVRD_HELICASE_CTER"/>
    <property type="match status" value="1"/>
</dbReference>
<evidence type="ECO:0000256" key="13">
    <source>
        <dbReference type="ARBA" id="ARBA00048988"/>
    </source>
</evidence>